<protein>
    <recommendedName>
        <fullName evidence="4">Pentacotripeptide-repeat region of PRORP domain-containing protein</fullName>
    </recommendedName>
</protein>
<keyword evidence="3" id="KW-1185">Reference proteome</keyword>
<dbReference type="InParanoid" id="K3XBI4"/>
<evidence type="ECO:0000313" key="2">
    <source>
        <dbReference type="EnsemblProtists" id="PYU1_T014583"/>
    </source>
</evidence>
<dbReference type="AlphaFoldDB" id="K3XBI4"/>
<keyword evidence="1" id="KW-0677">Repeat</keyword>
<dbReference type="VEuPathDB" id="FungiDB:PYU1_G014552"/>
<dbReference type="Proteomes" id="UP000019132">
    <property type="component" value="Unassembled WGS sequence"/>
</dbReference>
<reference evidence="3" key="2">
    <citation type="submission" date="2010-04" db="EMBL/GenBank/DDBJ databases">
        <authorList>
            <person name="Buell R."/>
            <person name="Hamilton J."/>
            <person name="Hostetler J."/>
        </authorList>
    </citation>
    <scope>NUCLEOTIDE SEQUENCE [LARGE SCALE GENOMIC DNA]</scope>
    <source>
        <strain evidence="3">DAOM:BR144</strain>
    </source>
</reference>
<accession>K3XBI4</accession>
<evidence type="ECO:0000256" key="1">
    <source>
        <dbReference type="ARBA" id="ARBA00022737"/>
    </source>
</evidence>
<proteinExistence type="predicted"/>
<dbReference type="HOGENOM" id="CLU_015220_0_0_1"/>
<evidence type="ECO:0000313" key="3">
    <source>
        <dbReference type="Proteomes" id="UP000019132"/>
    </source>
</evidence>
<dbReference type="PANTHER" id="PTHR47447">
    <property type="entry name" value="OS03G0856100 PROTEIN"/>
    <property type="match status" value="1"/>
</dbReference>
<reference evidence="2" key="3">
    <citation type="submission" date="2015-02" db="UniProtKB">
        <authorList>
            <consortium name="EnsemblProtists"/>
        </authorList>
    </citation>
    <scope>IDENTIFICATION</scope>
    <source>
        <strain evidence="2">DAOM BR144</strain>
    </source>
</reference>
<dbReference type="STRING" id="431595.K3XBI4"/>
<dbReference type="OMA" id="YYGPVEM"/>
<dbReference type="InterPro" id="IPR011990">
    <property type="entry name" value="TPR-like_helical_dom_sf"/>
</dbReference>
<dbReference type="PANTHER" id="PTHR47447:SF17">
    <property type="entry name" value="OS12G0638900 PROTEIN"/>
    <property type="match status" value="1"/>
</dbReference>
<dbReference type="EnsemblProtists" id="PYU1_T014583">
    <property type="protein sequence ID" value="PYU1_T014583"/>
    <property type="gene ID" value="PYU1_G014552"/>
</dbReference>
<dbReference type="eggNOG" id="ENOG502RW1W">
    <property type="taxonomic scope" value="Eukaryota"/>
</dbReference>
<name>K3XBI4_GLOUD</name>
<dbReference type="Gene3D" id="1.25.40.10">
    <property type="entry name" value="Tetratricopeptide repeat domain"/>
    <property type="match status" value="2"/>
</dbReference>
<dbReference type="EMBL" id="GL376618">
    <property type="status" value="NOT_ANNOTATED_CDS"/>
    <property type="molecule type" value="Genomic_DNA"/>
</dbReference>
<organism evidence="2 3">
    <name type="scientific">Globisporangium ultimum (strain ATCC 200006 / CBS 805.95 / DAOM BR144)</name>
    <name type="common">Pythium ultimum</name>
    <dbReference type="NCBI Taxonomy" id="431595"/>
    <lineage>
        <taxon>Eukaryota</taxon>
        <taxon>Sar</taxon>
        <taxon>Stramenopiles</taxon>
        <taxon>Oomycota</taxon>
        <taxon>Peronosporomycetes</taxon>
        <taxon>Pythiales</taxon>
        <taxon>Pythiaceae</taxon>
        <taxon>Globisporangium</taxon>
    </lineage>
</organism>
<sequence>MGAQTFSTATASGASTRSNSDQPLVVNGIALQDLAKCPRYELDKQFGAVTVKKATKQLPDVWTKLLQTPRDSEAPPVSMHLAKQIFLAALKQKLPDLALRVFEYMDATFPKQVDFVVYGEVFTLLSRSAKLEQIAAIYARNKPRYDEGGQHAPELIYRFGVYAKLGQKDFAGVEELVDEMSRHGIRISNEIKSRIMIGYAAAEENDKVLELYQSLNPQVGHWHEADVDRVVSSLGRIHCPDEAFEFYRNAQIKLSGNTLLTLIKVCIENDRPKHAMAILANRKRFNLVLNTREYNKVLEALERFGQQKEIGAILDEMKDHDVRFDKLTKLIIARNQNLLQGTVYSSAAAGNKDGIKLSLQDSRRKMQEFNFANAFAMAAGLADMHVTPLTSDPDDISNHEVTQTHFVERAMTVPPSLATEIVVAYSNNDEHHKVRALVKGFSAVLGEFGSALTHIIAFYTKKGDDAMVYNAFKAVQYQGRNIYRVKDALDRFLQFGDTEAAMTLFYQAIEQVVEARDANGSSPSKLKKAIPFDRVNLIKATLQILIENRELDRVLEVFDHLTAQKIPVRTGDYSTVFRFMREEQTRPYHARDFAKMWNDMARRGVSPNKAIFAHSCSAFFSTGKATFQKRLIEAYAQVKDLESDTYNLPPQCYSMLLDAAAKHGTLADVQSLFDDAERSHQEAKKRNAKIKFYPRAWIATTVRKFADSGDADAAFALVIKMPKNCGGYSYEAVISAVRGCVSVGTGETHLDELKRIFVEAKFRLSVMDAKELMSAAKQHASPQSALAVIQLFEHGNLKDAGDEKQQQEFRLANTPTAAVLANLQQVYETAAALWEQHGDDGAMTTFLKARVQEISALYKKE</sequence>
<reference evidence="3" key="1">
    <citation type="journal article" date="2010" name="Genome Biol.">
        <title>Genome sequence of the necrotrophic plant pathogen Pythium ultimum reveals original pathogenicity mechanisms and effector repertoire.</title>
        <authorList>
            <person name="Levesque C.A."/>
            <person name="Brouwer H."/>
            <person name="Cano L."/>
            <person name="Hamilton J.P."/>
            <person name="Holt C."/>
            <person name="Huitema E."/>
            <person name="Raffaele S."/>
            <person name="Robideau G.P."/>
            <person name="Thines M."/>
            <person name="Win J."/>
            <person name="Zerillo M.M."/>
            <person name="Beakes G.W."/>
            <person name="Boore J.L."/>
            <person name="Busam D."/>
            <person name="Dumas B."/>
            <person name="Ferriera S."/>
            <person name="Fuerstenberg S.I."/>
            <person name="Gachon C.M."/>
            <person name="Gaulin E."/>
            <person name="Govers F."/>
            <person name="Grenville-Briggs L."/>
            <person name="Horner N."/>
            <person name="Hostetler J."/>
            <person name="Jiang R.H."/>
            <person name="Johnson J."/>
            <person name="Krajaejun T."/>
            <person name="Lin H."/>
            <person name="Meijer H.J."/>
            <person name="Moore B."/>
            <person name="Morris P."/>
            <person name="Phuntmart V."/>
            <person name="Puiu D."/>
            <person name="Shetty J."/>
            <person name="Stajich J.E."/>
            <person name="Tripathy S."/>
            <person name="Wawra S."/>
            <person name="van West P."/>
            <person name="Whitty B.R."/>
            <person name="Coutinho P.M."/>
            <person name="Henrissat B."/>
            <person name="Martin F."/>
            <person name="Thomas P.D."/>
            <person name="Tyler B.M."/>
            <person name="De Vries R.P."/>
            <person name="Kamoun S."/>
            <person name="Yandell M."/>
            <person name="Tisserat N."/>
            <person name="Buell C.R."/>
        </authorList>
    </citation>
    <scope>NUCLEOTIDE SEQUENCE</scope>
    <source>
        <strain evidence="3">DAOM:BR144</strain>
    </source>
</reference>
<evidence type="ECO:0008006" key="4">
    <source>
        <dbReference type="Google" id="ProtNLM"/>
    </source>
</evidence>